<organism evidence="1 2">
    <name type="scientific">Methanolobus vulcani</name>
    <dbReference type="NCBI Taxonomy" id="38026"/>
    <lineage>
        <taxon>Archaea</taxon>
        <taxon>Methanobacteriati</taxon>
        <taxon>Methanobacteriota</taxon>
        <taxon>Stenosarchaea group</taxon>
        <taxon>Methanomicrobia</taxon>
        <taxon>Methanosarcinales</taxon>
        <taxon>Methanosarcinaceae</taxon>
        <taxon>Methanolobus</taxon>
    </lineage>
</organism>
<keyword evidence="2" id="KW-1185">Reference proteome</keyword>
<evidence type="ECO:0000313" key="1">
    <source>
        <dbReference type="EMBL" id="SDG21714.1"/>
    </source>
</evidence>
<dbReference type="Proteomes" id="UP000199259">
    <property type="component" value="Unassembled WGS sequence"/>
</dbReference>
<sequence>MDIDAVITIERAKGILITFLLLSGIERMSNMEDIENIIDTRPCPICVSKKGKLPLADMNEISYIAAM</sequence>
<evidence type="ECO:0000313" key="2">
    <source>
        <dbReference type="Proteomes" id="UP000199259"/>
    </source>
</evidence>
<dbReference type="EMBL" id="FNCA01000009">
    <property type="protein sequence ID" value="SDG21714.1"/>
    <property type="molecule type" value="Genomic_DNA"/>
</dbReference>
<accession>A0A7Z7AYF5</accession>
<dbReference type="AlphaFoldDB" id="A0A7Z7AYF5"/>
<reference evidence="1 2" key="1">
    <citation type="submission" date="2016-10" db="EMBL/GenBank/DDBJ databases">
        <authorList>
            <person name="Varghese N."/>
            <person name="Submissions S."/>
        </authorList>
    </citation>
    <scope>NUCLEOTIDE SEQUENCE [LARGE SCALE GENOMIC DNA]</scope>
    <source>
        <strain evidence="1 2">PL 12/M</strain>
    </source>
</reference>
<comment type="caution">
    <text evidence="1">The sequence shown here is derived from an EMBL/GenBank/DDBJ whole genome shotgun (WGS) entry which is preliminary data.</text>
</comment>
<gene>
    <name evidence="1" type="ORF">SAMN04488589_2444</name>
</gene>
<proteinExistence type="predicted"/>
<protein>
    <submittedName>
        <fullName evidence="1">Uncharacterized protein</fullName>
    </submittedName>
</protein>
<name>A0A7Z7AYF5_9EURY</name>